<organism evidence="2 3">
    <name type="scientific">Paraburkholderia caribensis MBA4</name>
    <dbReference type="NCBI Taxonomy" id="1323664"/>
    <lineage>
        <taxon>Bacteria</taxon>
        <taxon>Pseudomonadati</taxon>
        <taxon>Pseudomonadota</taxon>
        <taxon>Betaproteobacteria</taxon>
        <taxon>Burkholderiales</taxon>
        <taxon>Burkholderiaceae</taxon>
        <taxon>Paraburkholderia</taxon>
    </lineage>
</organism>
<dbReference type="KEGG" id="bcai:K788_0005941"/>
<dbReference type="RefSeq" id="WP_148654307.1">
    <property type="nucleotide sequence ID" value="NZ_CP012746.1"/>
</dbReference>
<dbReference type="Proteomes" id="UP000019146">
    <property type="component" value="Chromosome 1"/>
</dbReference>
<evidence type="ECO:0000313" key="3">
    <source>
        <dbReference type="Proteomes" id="UP000019146"/>
    </source>
</evidence>
<dbReference type="EMBL" id="CP012746">
    <property type="protein sequence ID" value="ALL62885.1"/>
    <property type="molecule type" value="Genomic_DNA"/>
</dbReference>
<dbReference type="GeneID" id="69967193"/>
<sequence length="135" mass="15145">MSCFFAIFLDGPDAGAQIASEPRHERFDPRAAAHRMMGKPPRMPQNLDQRTSSPGLDSTPLDDAQSFEYEQADLSDDIESVAARGVSEGHEAECFAEYEERLMQCEAYSALSRDPYTYIACKANAFKLYNQCRGY</sequence>
<name>A0A0N7JT82_9BURK</name>
<dbReference type="AlphaFoldDB" id="A0A0N7JT82"/>
<feature type="compositionally biased region" description="Polar residues" evidence="1">
    <location>
        <begin position="46"/>
        <end position="56"/>
    </location>
</feature>
<accession>A0A0N7JT82</accession>
<protein>
    <submittedName>
        <fullName evidence="2">Uncharacterized protein</fullName>
    </submittedName>
</protein>
<gene>
    <name evidence="2" type="ORF">K788_0005941</name>
</gene>
<reference evidence="2 3" key="1">
    <citation type="journal article" date="2014" name="Genome Announc.">
        <title>Draft Genome Sequence of the Haloacid-Degrading Burkholderia caribensis Strain MBA4.</title>
        <authorList>
            <person name="Pan Y."/>
            <person name="Kong K.F."/>
            <person name="Tsang J.S."/>
        </authorList>
    </citation>
    <scope>NUCLEOTIDE SEQUENCE [LARGE SCALE GENOMIC DNA]</scope>
    <source>
        <strain evidence="2 3">MBA4</strain>
    </source>
</reference>
<proteinExistence type="predicted"/>
<evidence type="ECO:0000256" key="1">
    <source>
        <dbReference type="SAM" id="MobiDB-lite"/>
    </source>
</evidence>
<feature type="compositionally biased region" description="Basic and acidic residues" evidence="1">
    <location>
        <begin position="21"/>
        <end position="31"/>
    </location>
</feature>
<evidence type="ECO:0000313" key="2">
    <source>
        <dbReference type="EMBL" id="ALL62885.1"/>
    </source>
</evidence>
<feature type="region of interest" description="Disordered" evidence="1">
    <location>
        <begin position="16"/>
        <end position="63"/>
    </location>
</feature>